<dbReference type="EMBL" id="JAGFBR010000006">
    <property type="protein sequence ID" value="KAH0465973.1"/>
    <property type="molecule type" value="Genomic_DNA"/>
</dbReference>
<proteinExistence type="predicted"/>
<dbReference type="Proteomes" id="UP000775213">
    <property type="component" value="Unassembled WGS sequence"/>
</dbReference>
<evidence type="ECO:0008006" key="3">
    <source>
        <dbReference type="Google" id="ProtNLM"/>
    </source>
</evidence>
<evidence type="ECO:0000313" key="2">
    <source>
        <dbReference type="Proteomes" id="UP000775213"/>
    </source>
</evidence>
<sequence>MYAPPGDKTPDMLDVAPSTREVIEPMRAPQTTEVDQSRRSTLIDDVSSTITSDGLIIFCKKFHLPNDLVMVVPKEFDRARDP</sequence>
<protein>
    <recommendedName>
        <fullName evidence="3">Reverse transcriptase</fullName>
    </recommendedName>
</protein>
<evidence type="ECO:0000313" key="1">
    <source>
        <dbReference type="EMBL" id="KAH0465973.1"/>
    </source>
</evidence>
<dbReference type="AlphaFoldDB" id="A0AAV7HD59"/>
<comment type="caution">
    <text evidence="1">The sequence shown here is derived from an EMBL/GenBank/DDBJ whole genome shotgun (WGS) entry which is preliminary data.</text>
</comment>
<organism evidence="1 2">
    <name type="scientific">Dendrobium chrysotoxum</name>
    <name type="common">Orchid</name>
    <dbReference type="NCBI Taxonomy" id="161865"/>
    <lineage>
        <taxon>Eukaryota</taxon>
        <taxon>Viridiplantae</taxon>
        <taxon>Streptophyta</taxon>
        <taxon>Embryophyta</taxon>
        <taxon>Tracheophyta</taxon>
        <taxon>Spermatophyta</taxon>
        <taxon>Magnoliopsida</taxon>
        <taxon>Liliopsida</taxon>
        <taxon>Asparagales</taxon>
        <taxon>Orchidaceae</taxon>
        <taxon>Epidendroideae</taxon>
        <taxon>Malaxideae</taxon>
        <taxon>Dendrobiinae</taxon>
        <taxon>Dendrobium</taxon>
    </lineage>
</organism>
<gene>
    <name evidence="1" type="ORF">IEQ34_006076</name>
</gene>
<accession>A0AAV7HD59</accession>
<reference evidence="1 2" key="1">
    <citation type="journal article" date="2021" name="Hortic Res">
        <title>Chromosome-scale assembly of the Dendrobium chrysotoxum genome enhances the understanding of orchid evolution.</title>
        <authorList>
            <person name="Zhang Y."/>
            <person name="Zhang G.Q."/>
            <person name="Zhang D."/>
            <person name="Liu X.D."/>
            <person name="Xu X.Y."/>
            <person name="Sun W.H."/>
            <person name="Yu X."/>
            <person name="Zhu X."/>
            <person name="Wang Z.W."/>
            <person name="Zhao X."/>
            <person name="Zhong W.Y."/>
            <person name="Chen H."/>
            <person name="Yin W.L."/>
            <person name="Huang T."/>
            <person name="Niu S.C."/>
            <person name="Liu Z.J."/>
        </authorList>
    </citation>
    <scope>NUCLEOTIDE SEQUENCE [LARGE SCALE GENOMIC DNA]</scope>
    <source>
        <strain evidence="1">Lindl</strain>
    </source>
</reference>
<name>A0AAV7HD59_DENCH</name>
<keyword evidence="2" id="KW-1185">Reference proteome</keyword>